<name>A0AAW2RFI3_SESRA</name>
<dbReference type="AlphaFoldDB" id="A0AAW2RFI3"/>
<reference evidence="1" key="1">
    <citation type="submission" date="2020-06" db="EMBL/GenBank/DDBJ databases">
        <authorList>
            <person name="Li T."/>
            <person name="Hu X."/>
            <person name="Zhang T."/>
            <person name="Song X."/>
            <person name="Zhang H."/>
            <person name="Dai N."/>
            <person name="Sheng W."/>
            <person name="Hou X."/>
            <person name="Wei L."/>
        </authorList>
    </citation>
    <scope>NUCLEOTIDE SEQUENCE</scope>
    <source>
        <strain evidence="1">G02</strain>
        <tissue evidence="1">Leaf</tissue>
    </source>
</reference>
<accession>A0AAW2RFI3</accession>
<dbReference type="Pfam" id="PF14223">
    <property type="entry name" value="Retrotran_gag_2"/>
    <property type="match status" value="1"/>
</dbReference>
<dbReference type="PANTHER" id="PTHR42648:SF27">
    <property type="entry name" value="RNA-DIRECTED DNA POLYMERASE"/>
    <property type="match status" value="1"/>
</dbReference>
<dbReference type="Gene3D" id="3.30.420.10">
    <property type="entry name" value="Ribonuclease H-like superfamily/Ribonuclease H"/>
    <property type="match status" value="1"/>
</dbReference>
<comment type="caution">
    <text evidence="1">The sequence shown here is derived from an EMBL/GenBank/DDBJ whole genome shotgun (WGS) entry which is preliminary data.</text>
</comment>
<dbReference type="InterPro" id="IPR036397">
    <property type="entry name" value="RNaseH_sf"/>
</dbReference>
<evidence type="ECO:0000313" key="1">
    <source>
        <dbReference type="EMBL" id="KAL0378784.1"/>
    </source>
</evidence>
<dbReference type="PANTHER" id="PTHR42648">
    <property type="entry name" value="TRANSPOSASE, PUTATIVE-RELATED"/>
    <property type="match status" value="1"/>
</dbReference>
<sequence length="248" mass="28286">MTNEIRKQYDRLDDVPSIILCIKEVYAVPNRHIRYAMRIKFFRTKMAQGSSVHSHAVKMLFLVENLEDLKARLDNDTYVDVILQSLPPSYDPFIINYNMNGLEKMIHELINILVQYEATTHKSVPAVLVGEASTSKAKCKSGGRWKRMKGKGKAVIATAGVIANCLLDLVRTDVCGPLNTPTRGGYSYFITFTDDHSRYGYVYLMRYKSEVFGRLKEYILEVENQTGHKIKILRSDLGGEYLSGEFIE</sequence>
<dbReference type="SUPFAM" id="SSF53098">
    <property type="entry name" value="Ribonuclease H-like"/>
    <property type="match status" value="1"/>
</dbReference>
<dbReference type="InterPro" id="IPR012337">
    <property type="entry name" value="RNaseH-like_sf"/>
</dbReference>
<proteinExistence type="predicted"/>
<dbReference type="GO" id="GO:0003676">
    <property type="term" value="F:nucleic acid binding"/>
    <property type="evidence" value="ECO:0007669"/>
    <property type="project" value="InterPro"/>
</dbReference>
<dbReference type="InterPro" id="IPR039537">
    <property type="entry name" value="Retrotran_Ty1/copia-like"/>
</dbReference>
<gene>
    <name evidence="1" type="ORF">Sradi_3183900</name>
</gene>
<dbReference type="EMBL" id="JACGWJ010000013">
    <property type="protein sequence ID" value="KAL0378784.1"/>
    <property type="molecule type" value="Genomic_DNA"/>
</dbReference>
<organism evidence="1">
    <name type="scientific">Sesamum radiatum</name>
    <name type="common">Black benniseed</name>
    <dbReference type="NCBI Taxonomy" id="300843"/>
    <lineage>
        <taxon>Eukaryota</taxon>
        <taxon>Viridiplantae</taxon>
        <taxon>Streptophyta</taxon>
        <taxon>Embryophyta</taxon>
        <taxon>Tracheophyta</taxon>
        <taxon>Spermatophyta</taxon>
        <taxon>Magnoliopsida</taxon>
        <taxon>eudicotyledons</taxon>
        <taxon>Gunneridae</taxon>
        <taxon>Pentapetalae</taxon>
        <taxon>asterids</taxon>
        <taxon>lamiids</taxon>
        <taxon>Lamiales</taxon>
        <taxon>Pedaliaceae</taxon>
        <taxon>Sesamum</taxon>
    </lineage>
</organism>
<protein>
    <recommendedName>
        <fullName evidence="2">Integrase catalytic domain-containing protein</fullName>
    </recommendedName>
</protein>
<reference evidence="1" key="2">
    <citation type="journal article" date="2024" name="Plant">
        <title>Genomic evolution and insights into agronomic trait innovations of Sesamum species.</title>
        <authorList>
            <person name="Miao H."/>
            <person name="Wang L."/>
            <person name="Qu L."/>
            <person name="Liu H."/>
            <person name="Sun Y."/>
            <person name="Le M."/>
            <person name="Wang Q."/>
            <person name="Wei S."/>
            <person name="Zheng Y."/>
            <person name="Lin W."/>
            <person name="Duan Y."/>
            <person name="Cao H."/>
            <person name="Xiong S."/>
            <person name="Wang X."/>
            <person name="Wei L."/>
            <person name="Li C."/>
            <person name="Ma Q."/>
            <person name="Ju M."/>
            <person name="Zhao R."/>
            <person name="Li G."/>
            <person name="Mu C."/>
            <person name="Tian Q."/>
            <person name="Mei H."/>
            <person name="Zhang T."/>
            <person name="Gao T."/>
            <person name="Zhang H."/>
        </authorList>
    </citation>
    <scope>NUCLEOTIDE SEQUENCE</scope>
    <source>
        <strain evidence="1">G02</strain>
    </source>
</reference>
<evidence type="ECO:0008006" key="2">
    <source>
        <dbReference type="Google" id="ProtNLM"/>
    </source>
</evidence>